<dbReference type="GO" id="GO:0045332">
    <property type="term" value="P:phospholipid translocation"/>
    <property type="evidence" value="ECO:0007669"/>
    <property type="project" value="TreeGrafter"/>
</dbReference>
<reference evidence="1 2" key="1">
    <citation type="submission" date="2020-06" db="EMBL/GenBank/DDBJ databases">
        <title>Transcriptomic and genomic resources for Thalictrum thalictroides and T. hernandezii: Facilitating candidate gene discovery in an emerging model plant lineage.</title>
        <authorList>
            <person name="Arias T."/>
            <person name="Riano-Pachon D.M."/>
            <person name="Di Stilio V.S."/>
        </authorList>
    </citation>
    <scope>NUCLEOTIDE SEQUENCE [LARGE SCALE GENOMIC DNA]</scope>
    <source>
        <strain evidence="2">cv. WT478/WT964</strain>
        <tissue evidence="1">Leaves</tissue>
    </source>
</reference>
<name>A0A7J6XDZ7_THATH</name>
<protein>
    <submittedName>
        <fullName evidence="1">ATPase E1-E2 type family protein / haloacid dehalogenase-like hydrolase family protein</fullName>
    </submittedName>
</protein>
<organism evidence="1 2">
    <name type="scientific">Thalictrum thalictroides</name>
    <name type="common">Rue-anemone</name>
    <name type="synonym">Anemone thalictroides</name>
    <dbReference type="NCBI Taxonomy" id="46969"/>
    <lineage>
        <taxon>Eukaryota</taxon>
        <taxon>Viridiplantae</taxon>
        <taxon>Streptophyta</taxon>
        <taxon>Embryophyta</taxon>
        <taxon>Tracheophyta</taxon>
        <taxon>Spermatophyta</taxon>
        <taxon>Magnoliopsida</taxon>
        <taxon>Ranunculales</taxon>
        <taxon>Ranunculaceae</taxon>
        <taxon>Thalictroideae</taxon>
        <taxon>Thalictrum</taxon>
    </lineage>
</organism>
<comment type="caution">
    <text evidence="1">The sequence shown here is derived from an EMBL/GenBank/DDBJ whole genome shotgun (WGS) entry which is preliminary data.</text>
</comment>
<dbReference type="EMBL" id="JABWDY010002421">
    <property type="protein sequence ID" value="KAF5206660.1"/>
    <property type="molecule type" value="Genomic_DNA"/>
</dbReference>
<dbReference type="PANTHER" id="PTHR24092:SF175">
    <property type="entry name" value="PHOSPHOLIPID-TRANSPORTING ATPASE"/>
    <property type="match status" value="1"/>
</dbReference>
<dbReference type="AlphaFoldDB" id="A0A7J6XDZ7"/>
<dbReference type="OrthoDB" id="1656307at2759"/>
<dbReference type="Proteomes" id="UP000554482">
    <property type="component" value="Unassembled WGS sequence"/>
</dbReference>
<gene>
    <name evidence="1" type="ORF">FRX31_003753</name>
</gene>
<feature type="non-terminal residue" evidence="1">
    <location>
        <position position="104"/>
    </location>
</feature>
<proteinExistence type="predicted"/>
<evidence type="ECO:0000313" key="1">
    <source>
        <dbReference type="EMBL" id="KAF5206660.1"/>
    </source>
</evidence>
<dbReference type="InterPro" id="IPR023299">
    <property type="entry name" value="ATPase_P-typ_cyto_dom_N"/>
</dbReference>
<dbReference type="Gene3D" id="3.40.1110.10">
    <property type="entry name" value="Calcium-transporting ATPase, cytoplasmic domain N"/>
    <property type="match status" value="1"/>
</dbReference>
<dbReference type="PANTHER" id="PTHR24092">
    <property type="entry name" value="PROBABLE PHOSPHOLIPID-TRANSPORTING ATPASE"/>
    <property type="match status" value="1"/>
</dbReference>
<dbReference type="GO" id="GO:0005886">
    <property type="term" value="C:plasma membrane"/>
    <property type="evidence" value="ECO:0007669"/>
    <property type="project" value="TreeGrafter"/>
</dbReference>
<accession>A0A7J6XDZ7</accession>
<keyword evidence="1" id="KW-0378">Hydrolase</keyword>
<dbReference type="GO" id="GO:0140326">
    <property type="term" value="F:ATPase-coupled intramembrane lipid transporter activity"/>
    <property type="evidence" value="ECO:0007669"/>
    <property type="project" value="TreeGrafter"/>
</dbReference>
<sequence>MFICNGHTVTEVERAFASRKMDGAPETKLTSNFGENSNNVKGTNSSVKAAREIGFEFYERTQTSISLYERDPKTGEKIHRSFELFKVLEFNSYRKRMSVVLRNN</sequence>
<dbReference type="GO" id="GO:0016787">
    <property type="term" value="F:hydrolase activity"/>
    <property type="evidence" value="ECO:0007669"/>
    <property type="project" value="UniProtKB-KW"/>
</dbReference>
<keyword evidence="2" id="KW-1185">Reference proteome</keyword>
<dbReference type="GO" id="GO:0000166">
    <property type="term" value="F:nucleotide binding"/>
    <property type="evidence" value="ECO:0007669"/>
    <property type="project" value="InterPro"/>
</dbReference>
<evidence type="ECO:0000313" key="2">
    <source>
        <dbReference type="Proteomes" id="UP000554482"/>
    </source>
</evidence>